<dbReference type="Proteomes" id="UP000014408">
    <property type="component" value="Unassembled WGS sequence"/>
</dbReference>
<keyword evidence="2" id="KW-1185">Reference proteome</keyword>
<comment type="caution">
    <text evidence="1">The sequence shown here is derived from an EMBL/GenBank/DDBJ whole genome shotgun (WGS) entry which is preliminary data.</text>
</comment>
<evidence type="ECO:0000313" key="1">
    <source>
        <dbReference type="EMBL" id="EPD69937.1"/>
    </source>
</evidence>
<sequence length="123" mass="13971">MPAPSTCVERAGNVICAYNGTMAAEQMKRIQVNDERLTQITRFNNAHENFPEDLAQAWDTLKPLIAYYEGQWSRDLAETDAAYGVLSEDGVWNEMGNFYDLLKELSQVSTRIIEEYEGENAVE</sequence>
<dbReference type="EMBL" id="ATBY01000010">
    <property type="protein sequence ID" value="EPD69937.1"/>
    <property type="molecule type" value="Genomic_DNA"/>
</dbReference>
<dbReference type="PATRIC" id="fig|1125779.3.peg.868"/>
<gene>
    <name evidence="1" type="ORF">HMPREF1219_00882</name>
</gene>
<evidence type="ECO:0008006" key="3">
    <source>
        <dbReference type="Google" id="ProtNLM"/>
    </source>
</evidence>
<proteinExistence type="predicted"/>
<name>S2ZIN4_9CORY</name>
<dbReference type="AlphaFoldDB" id="S2ZIN4"/>
<accession>S2ZIN4</accession>
<organism evidence="1 2">
    <name type="scientific">Corynebacterium pyruviciproducens ATCC BAA-1742</name>
    <dbReference type="NCBI Taxonomy" id="1125779"/>
    <lineage>
        <taxon>Bacteria</taxon>
        <taxon>Bacillati</taxon>
        <taxon>Actinomycetota</taxon>
        <taxon>Actinomycetes</taxon>
        <taxon>Mycobacteriales</taxon>
        <taxon>Corynebacteriaceae</taxon>
        <taxon>Corynebacterium</taxon>
    </lineage>
</organism>
<dbReference type="eggNOG" id="ENOG5031R7J">
    <property type="taxonomic scope" value="Bacteria"/>
</dbReference>
<dbReference type="HOGENOM" id="CLU_163888_0_0_11"/>
<evidence type="ECO:0000313" key="2">
    <source>
        <dbReference type="Proteomes" id="UP000014408"/>
    </source>
</evidence>
<dbReference type="STRING" id="1125779.HMPREF1219_00882"/>
<reference evidence="1 2" key="1">
    <citation type="submission" date="2013-05" db="EMBL/GenBank/DDBJ databases">
        <title>The Genome Sequence of Corynebacterium pyruviciproducens 1773O (ATCC BAA-1742).</title>
        <authorList>
            <consortium name="The Broad Institute Genomics Platform"/>
            <person name="Earl A."/>
            <person name="Ward D."/>
            <person name="Feldgarden M."/>
            <person name="Gevers D."/>
            <person name="Tong J."/>
            <person name="Walker B."/>
            <person name="Young S."/>
            <person name="Zeng Q."/>
            <person name="Gargeya S."/>
            <person name="Fitzgerald M."/>
            <person name="Haas B."/>
            <person name="Abouelleil A."/>
            <person name="Allen A.W."/>
            <person name="Alvarado L."/>
            <person name="Arachchi H.M."/>
            <person name="Berlin A.M."/>
            <person name="Chapman S.B."/>
            <person name="Gainer-Dewar J."/>
            <person name="Goldberg J."/>
            <person name="Griggs A."/>
            <person name="Gujja S."/>
            <person name="Hansen M."/>
            <person name="Howarth C."/>
            <person name="Imamovic A."/>
            <person name="Ireland A."/>
            <person name="Larimer J."/>
            <person name="McCowan C."/>
            <person name="Murphy C."/>
            <person name="Pearson M."/>
            <person name="Poon T.W."/>
            <person name="Priest M."/>
            <person name="Roberts A."/>
            <person name="Saif S."/>
            <person name="Shea T."/>
            <person name="Sisk P."/>
            <person name="Sykes S."/>
            <person name="Wortman J."/>
            <person name="Nusbaum C."/>
            <person name="Birren B."/>
        </authorList>
    </citation>
    <scope>NUCLEOTIDE SEQUENCE [LARGE SCALE GENOMIC DNA]</scope>
    <source>
        <strain evidence="1 2">ATCC BAA-1742</strain>
    </source>
</reference>
<protein>
    <recommendedName>
        <fullName evidence="3">DUF4298 domain-containing protein</fullName>
    </recommendedName>
</protein>
<dbReference type="Pfam" id="PF14131">
    <property type="entry name" value="DUF4298"/>
    <property type="match status" value="1"/>
</dbReference>
<dbReference type="InterPro" id="IPR025384">
    <property type="entry name" value="DUF4298"/>
</dbReference>